<dbReference type="Pfam" id="PF12783">
    <property type="entry name" value="Sec7-like_HUS"/>
    <property type="match status" value="1"/>
</dbReference>
<dbReference type="Gene3D" id="1.10.1000.11">
    <property type="entry name" value="Arf Nucleotide-binding Site Opener,domain 2"/>
    <property type="match status" value="1"/>
</dbReference>
<gene>
    <name evidence="4" type="ORF">CL6EHI_024590</name>
</gene>
<dbReference type="Pfam" id="PF09324">
    <property type="entry name" value="Sec7-like_HDS"/>
    <property type="match status" value="1"/>
</dbReference>
<dbReference type="GO" id="GO:0005085">
    <property type="term" value="F:guanyl-nucleotide exchange factor activity"/>
    <property type="evidence" value="ECO:0007669"/>
    <property type="project" value="InterPro"/>
</dbReference>
<dbReference type="VEuPathDB" id="AmoebaDB:EHI5A_011160"/>
<dbReference type="GO" id="GO:0032012">
    <property type="term" value="P:regulation of ARF protein signal transduction"/>
    <property type="evidence" value="ECO:0007669"/>
    <property type="project" value="InterPro"/>
</dbReference>
<dbReference type="VEuPathDB" id="AmoebaDB:EHI8A_001070"/>
<dbReference type="InterPro" id="IPR015403">
    <property type="entry name" value="Mon2/Sec7/BIG1-like_HDS"/>
</dbReference>
<dbReference type="Pfam" id="PF01369">
    <property type="entry name" value="Sec7"/>
    <property type="match status" value="1"/>
</dbReference>
<dbReference type="Proteomes" id="UP000078387">
    <property type="component" value="Unassembled WGS sequence"/>
</dbReference>
<dbReference type="InterPro" id="IPR000904">
    <property type="entry name" value="Sec7_dom"/>
</dbReference>
<dbReference type="PROSITE" id="PS50190">
    <property type="entry name" value="SEC7"/>
    <property type="match status" value="1"/>
</dbReference>
<comment type="subcellular location">
    <subcellularLocation>
        <location evidence="1">Cytoplasm</location>
    </subcellularLocation>
</comment>
<dbReference type="InterPro" id="IPR023394">
    <property type="entry name" value="Sec7_C_sf"/>
</dbReference>
<dbReference type="SUPFAM" id="SSF48371">
    <property type="entry name" value="ARM repeat"/>
    <property type="match status" value="1"/>
</dbReference>
<dbReference type="InterPro" id="IPR032691">
    <property type="entry name" value="Mon2/Sec7/BIG1-like_HUS"/>
</dbReference>
<accession>A0A5K1VPF6</accession>
<protein>
    <submittedName>
        <fullName evidence="4">Sec7 domain protein</fullName>
    </submittedName>
</protein>
<name>A0A5K1VPF6_ENTHI</name>
<dbReference type="VEuPathDB" id="AmoebaDB:EHI7A_002600"/>
<dbReference type="PANTHER" id="PTHR10663:SF375">
    <property type="entry name" value="LD29171P"/>
    <property type="match status" value="1"/>
</dbReference>
<keyword evidence="2" id="KW-0963">Cytoplasm</keyword>
<dbReference type="InterPro" id="IPR016024">
    <property type="entry name" value="ARM-type_fold"/>
</dbReference>
<comment type="caution">
    <text evidence="4">The sequence shown here is derived from an EMBL/GenBank/DDBJ whole genome shotgun (WGS) entry which is preliminary data.</text>
</comment>
<organism evidence="4 5">
    <name type="scientific">Entamoeba histolytica</name>
    <dbReference type="NCBI Taxonomy" id="5759"/>
    <lineage>
        <taxon>Eukaryota</taxon>
        <taxon>Amoebozoa</taxon>
        <taxon>Evosea</taxon>
        <taxon>Archamoebae</taxon>
        <taxon>Mastigamoebida</taxon>
        <taxon>Entamoebidae</taxon>
        <taxon>Entamoeba</taxon>
    </lineage>
</organism>
<dbReference type="InterPro" id="IPR035999">
    <property type="entry name" value="Sec7_dom_sf"/>
</dbReference>
<dbReference type="EMBL" id="BDEQ01000001">
    <property type="protein sequence ID" value="GAT94692.1"/>
    <property type="molecule type" value="Genomic_DNA"/>
</dbReference>
<dbReference type="VEuPathDB" id="AmoebaDB:EHI_024590"/>
<dbReference type="GO" id="GO:0005737">
    <property type="term" value="C:cytoplasm"/>
    <property type="evidence" value="ECO:0007669"/>
    <property type="project" value="UniProtKB-SubCell"/>
</dbReference>
<evidence type="ECO:0000259" key="3">
    <source>
        <dbReference type="PROSITE" id="PS50190"/>
    </source>
</evidence>
<dbReference type="CDD" id="cd00171">
    <property type="entry name" value="Sec7"/>
    <property type="match status" value="1"/>
</dbReference>
<feature type="domain" description="SEC7" evidence="3">
    <location>
        <begin position="431"/>
        <end position="623"/>
    </location>
</feature>
<reference evidence="4 5" key="1">
    <citation type="submission" date="2016-05" db="EMBL/GenBank/DDBJ databases">
        <title>First whole genome sequencing of Entamoeba histolytica HM1:IMSS-clone-6.</title>
        <authorList>
            <person name="Mukherjee Avik.K."/>
            <person name="Izumyama S."/>
            <person name="Nakada-Tsukui K."/>
            <person name="Nozaki T."/>
        </authorList>
    </citation>
    <scope>NUCLEOTIDE SEQUENCE [LARGE SCALE GENOMIC DNA]</scope>
    <source>
        <strain evidence="4 5">HM1:IMSS clone 6</strain>
    </source>
</reference>
<evidence type="ECO:0000256" key="2">
    <source>
        <dbReference type="ARBA" id="ARBA00022490"/>
    </source>
</evidence>
<evidence type="ECO:0000313" key="5">
    <source>
        <dbReference type="Proteomes" id="UP000078387"/>
    </source>
</evidence>
<evidence type="ECO:0000256" key="1">
    <source>
        <dbReference type="ARBA" id="ARBA00004496"/>
    </source>
</evidence>
<dbReference type="PANTHER" id="PTHR10663">
    <property type="entry name" value="GUANYL-NUCLEOTIDE EXCHANGE FACTOR"/>
    <property type="match status" value="1"/>
</dbReference>
<dbReference type="VEuPathDB" id="AmoebaDB:KM1_011210"/>
<evidence type="ECO:0000313" key="4">
    <source>
        <dbReference type="EMBL" id="GAT94692.1"/>
    </source>
</evidence>
<dbReference type="SMART" id="SM00222">
    <property type="entry name" value="Sec7"/>
    <property type="match status" value="1"/>
</dbReference>
<dbReference type="OMA" id="NEYMAIN"/>
<dbReference type="SUPFAM" id="SSF48425">
    <property type="entry name" value="Sec7 domain"/>
    <property type="match status" value="1"/>
</dbReference>
<sequence length="1445" mass="165987">MSQSHIFLIKSIQEICQCVQKKQNKLLELCGILKHQIKSNSYGDELMTGKQDLISPILEITEESFNARNLQMCCKAIDLIDKLLLYQAIKHVEITYKNQSVDVLVVLINMLSSMFKYNGNITNLYVAKCLTTIVDKFSSTLNAPFIIEVFKIIYDMYIITPSIDTNNGAYQMCIGRIVDIILSKMGQKSEVNGELLKGNIQQGISLFTCLCQYATTNWSERTLNINAYNQFIQSITHEAKSQLNQKSKQSIFMLLQSYLEKYPESLISFEFITSKFVADLTDVILSNATEYTKQITLSTIKLLKISIIRFRKFMRINLGIIFTKVINQILGSKVIEHQRMVLELLKEILKTDGFCIELFVNYDCDESSPNVFEDMTNGIVLSLKIPSLSSLALDVLYIIYVTLVNATEKWEENLHSLIKEEDPVIPLSSIDIVQLKEKKKIISDGLLLFEKSPKKGVEFFIEKELCTSSAQSIVHFLHHLNGLNRKAFGEYLGGAGELNKECLTELLKMIDMKDVEIDEALRLMFDTFVMGGEGQVVERVIGAFSARYCECNPTGYGGITQDELYQLAMSIICLATETHNPSAKIKAFDTFEKFKDVVTTEKGFNIKMDDQPLKGIFERVVATPFAIVQKDESSKKTFFLQDQGKYQIEKSHEVVREIHIFIYKNLCKEVMEYCFVNNDNQIMTKGVMILQSAVHLSSIFFLEEALEYLIQIMRSLACIDQPQFIEERHLMVIRGLLSIPHNDGEFLLVGWTPFLRCLFEIERLRQIASGWGEQSINVDQIQGPFSFPIEYEFGKRPHHESLHPSVVITEIEISEINEVFYESGSLGHRAAKAFFRSLCEIILEQIDQRSPGLFAFQALVVAASSNKQRSENHWAPFWDSLNSLFKKCCMHPNDIVSMGAIDCLRQLITMFSDMKEENCQNQERALEPFVRVIADHPIIVVKELVIACLKRLIGNVNWLNNIKSGWKVLIQCVRFAAEYEKTKLNGFELLQYFYEHYKEELMKEYVLFVNSLIAYQKNGSGNGEEYNLSIVKMVSEILENSFDITLGTECIKRVNEEKEQETHLKPMYVEELTRSTEQYLLKYLPLYTSLAASGTGKYPTVAESAIITMKNLLLKMPIELRDIIFYRSLYRCLSTDLPSNSPKVLSVLYDCCLELPLNLILPVLYFAFNNMLNHEKVWDQTLTFLKKFILHEKFDEVYDQYLQIQSIYFDSVVNAIKGITSASITKTQRPKPGKRCECCKCHKDGITAFMLRCPGCLQMYYCEGCNENNHTLQCIRKWKSWKITELGLTSVSCKGLSQYITTIKGLKDDAKMLKQYEQQRKALFTAIEQLPLEIITEYYESIMTITFDSHITTVDQLHDLDIQYLIEEMNKMIKYYNENGFAMCNSKQLIIHSLEQIMVLSDKHFLEIIKGVQADLVQLIASDDSDVRKCIIKIIQRIQTLVLIP</sequence>
<dbReference type="Gene3D" id="1.10.220.20">
    <property type="match status" value="1"/>
</dbReference>
<proteinExistence type="predicted"/>